<evidence type="ECO:0000256" key="1">
    <source>
        <dbReference type="ARBA" id="ARBA00022849"/>
    </source>
</evidence>
<keyword evidence="4" id="KW-1185">Reference proteome</keyword>
<dbReference type="InterPro" id="IPR036388">
    <property type="entry name" value="WH-like_DNA-bd_sf"/>
</dbReference>
<dbReference type="Gene3D" id="3.40.50.2300">
    <property type="match status" value="1"/>
</dbReference>
<evidence type="ECO:0000313" key="4">
    <source>
        <dbReference type="Proteomes" id="UP000198282"/>
    </source>
</evidence>
<dbReference type="CDD" id="cd00090">
    <property type="entry name" value="HTH_ARSR"/>
    <property type="match status" value="1"/>
</dbReference>
<dbReference type="InterPro" id="IPR001845">
    <property type="entry name" value="HTH_ArsR_DNA-bd_dom"/>
</dbReference>
<dbReference type="OrthoDB" id="9784339at2"/>
<dbReference type="Gene3D" id="1.10.10.10">
    <property type="entry name" value="Winged helix-like DNA-binding domain superfamily/Winged helix DNA-binding domain"/>
    <property type="match status" value="1"/>
</dbReference>
<protein>
    <submittedName>
        <fullName evidence="3">Transcriptional regulator, ArsR family</fullName>
    </submittedName>
</protein>
<accession>A0A239KN00</accession>
<gene>
    <name evidence="3" type="ORF">SAMN05216276_102816</name>
</gene>
<dbReference type="AlphaFoldDB" id="A0A239KN00"/>
<dbReference type="PROSITE" id="PS50987">
    <property type="entry name" value="HTH_ARSR_2"/>
    <property type="match status" value="1"/>
</dbReference>
<dbReference type="RefSeq" id="WP_089209891.1">
    <property type="nucleotide sequence ID" value="NZ_FZOD01000028.1"/>
</dbReference>
<dbReference type="Pfam" id="PF01451">
    <property type="entry name" value="LMWPc"/>
    <property type="match status" value="1"/>
</dbReference>
<dbReference type="GO" id="GO:0046685">
    <property type="term" value="P:response to arsenic-containing substance"/>
    <property type="evidence" value="ECO:0007669"/>
    <property type="project" value="UniProtKB-KW"/>
</dbReference>
<keyword evidence="1" id="KW-0059">Arsenical resistance</keyword>
<dbReference type="SUPFAM" id="SSF46785">
    <property type="entry name" value="Winged helix' DNA-binding domain"/>
    <property type="match status" value="1"/>
</dbReference>
<dbReference type="PANTHER" id="PTHR43428">
    <property type="entry name" value="ARSENATE REDUCTASE"/>
    <property type="match status" value="1"/>
</dbReference>
<sequence>MDVETNERLRRVALHHALADPARLAIVDALLIGDLSPGELGGFLDLPSNLLAHHLRALQNVGLIARSRSHADRRRAYVRLIPAALDALRIARTVTAPRVLFVCTRNAARSPLAAALWAARSQIPVTSAGTHPGPRLNPRAIRIAGRHGLSLDPRGTAHIRDVLSPGDLVVAVCDTAYEKLGPASQHVHWSVPDPGPVDTDEIFEDVLAQLTERVDRLAALAGVPDARPEPATGRPRPR</sequence>
<dbReference type="SUPFAM" id="SSF52788">
    <property type="entry name" value="Phosphotyrosine protein phosphatases I"/>
    <property type="match status" value="1"/>
</dbReference>
<dbReference type="GO" id="GO:0003700">
    <property type="term" value="F:DNA-binding transcription factor activity"/>
    <property type="evidence" value="ECO:0007669"/>
    <property type="project" value="InterPro"/>
</dbReference>
<dbReference type="Pfam" id="PF01022">
    <property type="entry name" value="HTH_5"/>
    <property type="match status" value="1"/>
</dbReference>
<dbReference type="Proteomes" id="UP000198282">
    <property type="component" value="Unassembled WGS sequence"/>
</dbReference>
<name>A0A239KN00_9ACTN</name>
<dbReference type="InterPro" id="IPR036196">
    <property type="entry name" value="Ptyr_pPase_sf"/>
</dbReference>
<dbReference type="InterPro" id="IPR011991">
    <property type="entry name" value="ArsR-like_HTH"/>
</dbReference>
<dbReference type="InterPro" id="IPR023485">
    <property type="entry name" value="Ptyr_pPase"/>
</dbReference>
<organism evidence="3 4">
    <name type="scientific">Streptosporangium subroseum</name>
    <dbReference type="NCBI Taxonomy" id="106412"/>
    <lineage>
        <taxon>Bacteria</taxon>
        <taxon>Bacillati</taxon>
        <taxon>Actinomycetota</taxon>
        <taxon>Actinomycetes</taxon>
        <taxon>Streptosporangiales</taxon>
        <taxon>Streptosporangiaceae</taxon>
        <taxon>Streptosporangium</taxon>
    </lineage>
</organism>
<reference evidence="3 4" key="1">
    <citation type="submission" date="2017-06" db="EMBL/GenBank/DDBJ databases">
        <authorList>
            <person name="Kim H.J."/>
            <person name="Triplett B.A."/>
        </authorList>
    </citation>
    <scope>NUCLEOTIDE SEQUENCE [LARGE SCALE GENOMIC DNA]</scope>
    <source>
        <strain evidence="3 4">CGMCC 4.2132</strain>
    </source>
</reference>
<evidence type="ECO:0000259" key="2">
    <source>
        <dbReference type="PROSITE" id="PS50987"/>
    </source>
</evidence>
<proteinExistence type="predicted"/>
<feature type="domain" description="HTH arsR-type" evidence="2">
    <location>
        <begin position="3"/>
        <end position="97"/>
    </location>
</feature>
<dbReference type="EMBL" id="FZOD01000028">
    <property type="protein sequence ID" value="SNT19541.1"/>
    <property type="molecule type" value="Genomic_DNA"/>
</dbReference>
<evidence type="ECO:0000313" key="3">
    <source>
        <dbReference type="EMBL" id="SNT19541.1"/>
    </source>
</evidence>
<dbReference type="PANTHER" id="PTHR43428:SF1">
    <property type="entry name" value="ARSENATE REDUCTASE"/>
    <property type="match status" value="1"/>
</dbReference>
<dbReference type="SMART" id="SM00226">
    <property type="entry name" value="LMWPc"/>
    <property type="match status" value="1"/>
</dbReference>
<dbReference type="SMART" id="SM00418">
    <property type="entry name" value="HTH_ARSR"/>
    <property type="match status" value="1"/>
</dbReference>
<dbReference type="InterPro" id="IPR036390">
    <property type="entry name" value="WH_DNA-bd_sf"/>
</dbReference>